<evidence type="ECO:0000313" key="1">
    <source>
        <dbReference type="EMBL" id="KAK9008445.1"/>
    </source>
</evidence>
<proteinExistence type="predicted"/>
<protein>
    <submittedName>
        <fullName evidence="1">Uncharacterized protein</fullName>
    </submittedName>
</protein>
<sequence>MFPCAIQGQLTFTTSNAPSSGLSVPLHVPDIHVSSPSQSRVFSYNIGSTHDDSTEHIEFVVTSNAQVHDNLVTALIPLTKIPVDEIPDVGPSSPTA</sequence>
<dbReference type="Proteomes" id="UP001396334">
    <property type="component" value="Unassembled WGS sequence"/>
</dbReference>
<keyword evidence="2" id="KW-1185">Reference proteome</keyword>
<reference evidence="1 2" key="1">
    <citation type="journal article" date="2024" name="G3 (Bethesda)">
        <title>Genome assembly of Hibiscus sabdariffa L. provides insights into metabolisms of medicinal natural products.</title>
        <authorList>
            <person name="Kim T."/>
        </authorList>
    </citation>
    <scope>NUCLEOTIDE SEQUENCE [LARGE SCALE GENOMIC DNA]</scope>
    <source>
        <strain evidence="1">TK-2024</strain>
        <tissue evidence="1">Old leaves</tissue>
    </source>
</reference>
<comment type="caution">
    <text evidence="1">The sequence shown here is derived from an EMBL/GenBank/DDBJ whole genome shotgun (WGS) entry which is preliminary data.</text>
</comment>
<dbReference type="EMBL" id="JBBPBN010000026">
    <property type="protein sequence ID" value="KAK9008445.1"/>
    <property type="molecule type" value="Genomic_DNA"/>
</dbReference>
<name>A0ABR2R674_9ROSI</name>
<organism evidence="1 2">
    <name type="scientific">Hibiscus sabdariffa</name>
    <name type="common">roselle</name>
    <dbReference type="NCBI Taxonomy" id="183260"/>
    <lineage>
        <taxon>Eukaryota</taxon>
        <taxon>Viridiplantae</taxon>
        <taxon>Streptophyta</taxon>
        <taxon>Embryophyta</taxon>
        <taxon>Tracheophyta</taxon>
        <taxon>Spermatophyta</taxon>
        <taxon>Magnoliopsida</taxon>
        <taxon>eudicotyledons</taxon>
        <taxon>Gunneridae</taxon>
        <taxon>Pentapetalae</taxon>
        <taxon>rosids</taxon>
        <taxon>malvids</taxon>
        <taxon>Malvales</taxon>
        <taxon>Malvaceae</taxon>
        <taxon>Malvoideae</taxon>
        <taxon>Hibiscus</taxon>
    </lineage>
</organism>
<accession>A0ABR2R674</accession>
<evidence type="ECO:0000313" key="2">
    <source>
        <dbReference type="Proteomes" id="UP001396334"/>
    </source>
</evidence>
<gene>
    <name evidence="1" type="ORF">V6N11_075340</name>
</gene>